<dbReference type="Gene3D" id="3.30.70.270">
    <property type="match status" value="1"/>
</dbReference>
<dbReference type="GO" id="GO:0000160">
    <property type="term" value="P:phosphorelay signal transduction system"/>
    <property type="evidence" value="ECO:0007669"/>
    <property type="project" value="InterPro"/>
</dbReference>
<evidence type="ECO:0000313" key="6">
    <source>
        <dbReference type="Proteomes" id="UP000182350"/>
    </source>
</evidence>
<evidence type="ECO:0000256" key="1">
    <source>
        <dbReference type="PROSITE-ProRule" id="PRU00169"/>
    </source>
</evidence>
<dbReference type="SUPFAM" id="SSF141868">
    <property type="entry name" value="EAL domain-like"/>
    <property type="match status" value="1"/>
</dbReference>
<dbReference type="Pfam" id="PF00563">
    <property type="entry name" value="EAL"/>
    <property type="match status" value="1"/>
</dbReference>
<evidence type="ECO:0000259" key="4">
    <source>
        <dbReference type="PROSITE" id="PS50887"/>
    </source>
</evidence>
<dbReference type="InterPro" id="IPR050706">
    <property type="entry name" value="Cyclic-di-GMP_PDE-like"/>
</dbReference>
<dbReference type="PANTHER" id="PTHR33121">
    <property type="entry name" value="CYCLIC DI-GMP PHOSPHODIESTERASE PDEF"/>
    <property type="match status" value="1"/>
</dbReference>
<dbReference type="InterPro" id="IPR035919">
    <property type="entry name" value="EAL_sf"/>
</dbReference>
<feature type="domain" description="Response regulatory" evidence="2">
    <location>
        <begin position="39"/>
        <end position="163"/>
    </location>
</feature>
<dbReference type="Gene3D" id="3.40.50.2300">
    <property type="match status" value="1"/>
</dbReference>
<dbReference type="NCBIfam" id="TIGR00254">
    <property type="entry name" value="GGDEF"/>
    <property type="match status" value="1"/>
</dbReference>
<dbReference type="Gene3D" id="3.20.20.450">
    <property type="entry name" value="EAL domain"/>
    <property type="match status" value="1"/>
</dbReference>
<gene>
    <name evidence="5" type="ORF">SAMN02745752_01358</name>
</gene>
<dbReference type="PANTHER" id="PTHR33121:SF70">
    <property type="entry name" value="SIGNALING PROTEIN YKOW"/>
    <property type="match status" value="1"/>
</dbReference>
<dbReference type="RefSeq" id="WP_072325580.1">
    <property type="nucleotide sequence ID" value="NZ_FPJW01000003.1"/>
</dbReference>
<dbReference type="PROSITE" id="PS50110">
    <property type="entry name" value="RESPONSE_REGULATORY"/>
    <property type="match status" value="1"/>
</dbReference>
<dbReference type="SUPFAM" id="SSF55073">
    <property type="entry name" value="Nucleotide cyclase"/>
    <property type="match status" value="1"/>
</dbReference>
<accession>A0A1K1W9B3</accession>
<dbReference type="Proteomes" id="UP000182350">
    <property type="component" value="Unassembled WGS sequence"/>
</dbReference>
<feature type="domain" description="GGDEF" evidence="4">
    <location>
        <begin position="208"/>
        <end position="331"/>
    </location>
</feature>
<dbReference type="InterPro" id="IPR001633">
    <property type="entry name" value="EAL_dom"/>
</dbReference>
<dbReference type="SMART" id="SM00448">
    <property type="entry name" value="REC"/>
    <property type="match status" value="1"/>
</dbReference>
<organism evidence="5 6">
    <name type="scientific">Marinospirillum alkaliphilum DSM 21637</name>
    <dbReference type="NCBI Taxonomy" id="1122209"/>
    <lineage>
        <taxon>Bacteria</taxon>
        <taxon>Pseudomonadati</taxon>
        <taxon>Pseudomonadota</taxon>
        <taxon>Gammaproteobacteria</taxon>
        <taxon>Oceanospirillales</taxon>
        <taxon>Oceanospirillaceae</taxon>
        <taxon>Marinospirillum</taxon>
    </lineage>
</organism>
<dbReference type="EMBL" id="FPJW01000003">
    <property type="protein sequence ID" value="SFX33958.1"/>
    <property type="molecule type" value="Genomic_DNA"/>
</dbReference>
<dbReference type="SMART" id="SM00267">
    <property type="entry name" value="GGDEF"/>
    <property type="match status" value="1"/>
</dbReference>
<feature type="modified residue" description="4-aspartylphosphate" evidence="1">
    <location>
        <position position="94"/>
    </location>
</feature>
<protein>
    <submittedName>
        <fullName evidence="5">Diguanylate cyclase (GGDEF) domain-containing protein</fullName>
    </submittedName>
</protein>
<name>A0A1K1W9B3_9GAMM</name>
<dbReference type="InterPro" id="IPR043128">
    <property type="entry name" value="Rev_trsase/Diguanyl_cyclase"/>
</dbReference>
<dbReference type="OrthoDB" id="9813903at2"/>
<evidence type="ECO:0000313" key="5">
    <source>
        <dbReference type="EMBL" id="SFX33958.1"/>
    </source>
</evidence>
<dbReference type="AlphaFoldDB" id="A0A1K1W9B3"/>
<reference evidence="5 6" key="1">
    <citation type="submission" date="2016-11" db="EMBL/GenBank/DDBJ databases">
        <authorList>
            <person name="Jaros S."/>
            <person name="Januszkiewicz K."/>
            <person name="Wedrychowicz H."/>
        </authorList>
    </citation>
    <scope>NUCLEOTIDE SEQUENCE [LARGE SCALE GENOMIC DNA]</scope>
    <source>
        <strain evidence="5 6">DSM 21637</strain>
    </source>
</reference>
<dbReference type="InterPro" id="IPR011006">
    <property type="entry name" value="CheY-like_superfamily"/>
</dbReference>
<dbReference type="Pfam" id="PF00990">
    <property type="entry name" value="GGDEF"/>
    <property type="match status" value="1"/>
</dbReference>
<dbReference type="CDD" id="cd01948">
    <property type="entry name" value="EAL"/>
    <property type="match status" value="1"/>
</dbReference>
<keyword evidence="6" id="KW-1185">Reference proteome</keyword>
<dbReference type="InterPro" id="IPR029787">
    <property type="entry name" value="Nucleotide_cyclase"/>
</dbReference>
<feature type="domain" description="EAL" evidence="3">
    <location>
        <begin position="340"/>
        <end position="593"/>
    </location>
</feature>
<dbReference type="SMART" id="SM00052">
    <property type="entry name" value="EAL"/>
    <property type="match status" value="1"/>
</dbReference>
<dbReference type="PROSITE" id="PS50887">
    <property type="entry name" value="GGDEF"/>
    <property type="match status" value="1"/>
</dbReference>
<dbReference type="GO" id="GO:0071111">
    <property type="term" value="F:cyclic-guanylate-specific phosphodiesterase activity"/>
    <property type="evidence" value="ECO:0007669"/>
    <property type="project" value="InterPro"/>
</dbReference>
<keyword evidence="1" id="KW-0597">Phosphoprotein</keyword>
<proteinExistence type="predicted"/>
<dbReference type="PROSITE" id="PS50883">
    <property type="entry name" value="EAL"/>
    <property type="match status" value="1"/>
</dbReference>
<evidence type="ECO:0000259" key="3">
    <source>
        <dbReference type="PROSITE" id="PS50883"/>
    </source>
</evidence>
<dbReference type="InterPro" id="IPR001789">
    <property type="entry name" value="Sig_transdc_resp-reg_receiver"/>
</dbReference>
<dbReference type="STRING" id="1122209.SAMN02745752_01358"/>
<sequence length="594" mass="66076">MSFYTCSPEATGADKDLVRFVEERGPQPLRPDLSAQSFKVLVVDDDEDVHLTTRLALKDLDFSGQQVSFLHAYSSGQAFAMLQAHPDTAVVLLDVVMESEQAGLQLVQRIRDELGLLSLRIILRTGQPGYAPQLDTIARYDINDYKTKGELTREKLFTVLMTALRSYNLLEQLQQLAYRDGLTGLLNRNGLLRDLEHHSCSNCESRGQPLQLALLDIDQFSMLNDTFGAEVGDQLLKTFALRLQQPGCLAAARLGSDHFAVLLSDHADRLLAAPALTAPLLLKGIEYGFSFCTGVATCSPGLSAAELMGYASVALKRAKRQGQGQRVIFTQQLVQDMRHHARLLRDLKQDLDSEGLFLEYQPQIDLRTGKLLGVEALVRWQQRNGQRVPPDQFIGLAEQSGLIIRLGDWVLRQALKDLQSLLQRVPGIRMAVNVSAVQFNQQDFEQKVEHCLLQQGLQGSYLDLEITESVGILGSDAVETKFHKLKDLGITLSIDDFGTGFSSLSYLERLSADRLKIDRSFVAKLDASASGQRIAQMIIGLGQRLNLQVLAEGIETESQLEQLKVMGCHEGQGYLIARPMCLNELEGWIDAWRQ</sequence>
<evidence type="ECO:0000259" key="2">
    <source>
        <dbReference type="PROSITE" id="PS50110"/>
    </source>
</evidence>
<dbReference type="SUPFAM" id="SSF52172">
    <property type="entry name" value="CheY-like"/>
    <property type="match status" value="1"/>
</dbReference>
<dbReference type="CDD" id="cd01949">
    <property type="entry name" value="GGDEF"/>
    <property type="match status" value="1"/>
</dbReference>
<dbReference type="InterPro" id="IPR000160">
    <property type="entry name" value="GGDEF_dom"/>
</dbReference>